<gene>
    <name evidence="6" type="ORF">CCMP2556_LOCUS13868</name>
</gene>
<dbReference type="InterPro" id="IPR013785">
    <property type="entry name" value="Aldolase_TIM"/>
</dbReference>
<dbReference type="SUPFAM" id="SSF53448">
    <property type="entry name" value="Nucleotide-diphospho-sugar transferases"/>
    <property type="match status" value="1"/>
</dbReference>
<reference evidence="6 7" key="1">
    <citation type="submission" date="2024-02" db="EMBL/GenBank/DDBJ databases">
        <authorList>
            <person name="Chen Y."/>
            <person name="Shah S."/>
            <person name="Dougan E. K."/>
            <person name="Thang M."/>
            <person name="Chan C."/>
        </authorList>
    </citation>
    <scope>NUCLEOTIDE SEQUENCE [LARGE SCALE GENOMIC DNA]</scope>
</reference>
<proteinExistence type="inferred from homology"/>
<feature type="compositionally biased region" description="Basic and acidic residues" evidence="5">
    <location>
        <begin position="186"/>
        <end position="197"/>
    </location>
</feature>
<dbReference type="EC" id="2.7.7.9" evidence="2"/>
<dbReference type="Gene3D" id="2.160.10.10">
    <property type="entry name" value="Hexapeptide repeat proteins"/>
    <property type="match status" value="1"/>
</dbReference>
<evidence type="ECO:0000313" key="6">
    <source>
        <dbReference type="EMBL" id="CAK9019971.1"/>
    </source>
</evidence>
<dbReference type="Gene3D" id="3.90.550.10">
    <property type="entry name" value="Spore Coat Polysaccharide Biosynthesis Protein SpsA, Chain A"/>
    <property type="match status" value="1"/>
</dbReference>
<evidence type="ECO:0000256" key="5">
    <source>
        <dbReference type="SAM" id="MobiDB-lite"/>
    </source>
</evidence>
<feature type="region of interest" description="Disordered" evidence="5">
    <location>
        <begin position="166"/>
        <end position="214"/>
    </location>
</feature>
<feature type="region of interest" description="Disordered" evidence="5">
    <location>
        <begin position="329"/>
        <end position="461"/>
    </location>
</feature>
<dbReference type="EMBL" id="CAXAMN010007002">
    <property type="protein sequence ID" value="CAK9019971.1"/>
    <property type="molecule type" value="Genomic_DNA"/>
</dbReference>
<feature type="compositionally biased region" description="Polar residues" evidence="5">
    <location>
        <begin position="526"/>
        <end position="535"/>
    </location>
</feature>
<dbReference type="PANTHER" id="PTHR43511">
    <property type="match status" value="1"/>
</dbReference>
<feature type="region of interest" description="Disordered" evidence="5">
    <location>
        <begin position="617"/>
        <end position="653"/>
    </location>
</feature>
<feature type="compositionally biased region" description="Acidic residues" evidence="5">
    <location>
        <begin position="411"/>
        <end position="426"/>
    </location>
</feature>
<dbReference type="Pfam" id="PF01704">
    <property type="entry name" value="UDPGP"/>
    <property type="match status" value="1"/>
</dbReference>
<name>A0ABP0K0A3_9DINO</name>
<sequence length="1215" mass="132805">MEHAFQQGRRIFQQQTGDLPQPKDTDQLLQTYLLAAKQIPSVDPPRFIPSPRILRPPSPFPLHTAAAAAAAPPRSISPSPVRRSVSPLPAGGRYHVVNQTQTALSEAPSTIPLQPLRTYLAQPPQSPQPETRPMMPSVVPLAQTTQATNRMQAPPNMSIPMPHISTPSRASQRDFATPGSVTWHQGHADSQPRDLRPRRMALSPSPVRSASPTPYGDNPVMPFRPCVPLQVPGAVPVYAPAPLPQERVRPGNENWKDSSISQFSTPIRESLTQSVHPNMAKEHMGEMLNTLWRRTSTFAEECSRWNHELEQRHREAQELASTIQRLSEQLAAPTSQLSQGRDGLQPDGDGLQPRSSQLNQGPPAPEISPQTSPRPPSRPSPLASEPGLRPVAAIQEATGLIMPERAVEQTSEIDAEVAPEESEETTEWQASPVEALDAESVDLNATEAPPAPDSGWGSGSIATESTAKVLLDEPEEGELFEKVRTALSRVVGADAAADGLQDPASIVPPAGWEESRPPPDPMSPPTISVGSTVTQGEHALSSESAWVGGHEDEEAIAFPENLEDLVKLLPNRLGPEDPEQAQQAQQAHQAEQQRPSPVTEVDSAGLTWESLELIDRATAQSTQKPLKRSIPTKSEPRLPIQAKQAPKLSHSKVEDACQKPKSSVLLAKPLKATQQGGFACILSLMWLRLQGPPAHRYKIIAGQAASELITKPNIDGFLVGGASLKPTFMEIVSKVGPSKMVDMWPKFEEKMKKEGLNDTAIAAFKYTYGSSECSMRLVFCHCASLFLALMHGPQGQCVDVQEAWERCDVMIPESKLDPVEKLPEPPGQDGKECCWPGHRYEKLREKPDPRLLKKTLILKLNGGLGTGMGLEKAKSLLPVTQGFTFLDLIAKQVASMRKEFKTDLKFMLMNSFSTSQDTLEALSKYPDLGTGSDLEFVQNKAPKVTASDMSPAEWSADSSHEWCPPGHGDLYPAMLGSGTLEKLLKKGYRYMFVSNSDNLGATMDLKILTHFVQSGAPFMMEVAERTDADKKGGHLAKDKAGGLLLRESAQCPEEDEKEFQNVGKYKFFNTNNLWVDLAALKREFRRNDGALPLPVMKNGKTVDPRDKASTKVLQLETAMGAAIQCFEGASALVIPRSRFAPVKTTNDLLALRSDAYKLTEDFTIVLAPERDGVPPEVKLDGMYKFTDAMEKLIPNGPPSLLHCKKLVVEGPKLCM</sequence>
<dbReference type="Proteomes" id="UP001642484">
    <property type="component" value="Unassembled WGS sequence"/>
</dbReference>
<feature type="region of interest" description="Disordered" evidence="5">
    <location>
        <begin position="569"/>
        <end position="602"/>
    </location>
</feature>
<comment type="similarity">
    <text evidence="1">Belongs to the UDPGP type 1 family.</text>
</comment>
<evidence type="ECO:0000256" key="3">
    <source>
        <dbReference type="ARBA" id="ARBA00022679"/>
    </source>
</evidence>
<keyword evidence="3" id="KW-0808">Transferase</keyword>
<evidence type="ECO:0000256" key="2">
    <source>
        <dbReference type="ARBA" id="ARBA00012415"/>
    </source>
</evidence>
<evidence type="ECO:0000313" key="7">
    <source>
        <dbReference type="Proteomes" id="UP001642484"/>
    </source>
</evidence>
<dbReference type="Gene3D" id="3.20.20.70">
    <property type="entry name" value="Aldolase class I"/>
    <property type="match status" value="1"/>
</dbReference>
<accession>A0ABP0K0A3</accession>
<feature type="compositionally biased region" description="Pro residues" evidence="5">
    <location>
        <begin position="362"/>
        <end position="379"/>
    </location>
</feature>
<protein>
    <recommendedName>
        <fullName evidence="2">UTP--glucose-1-phosphate uridylyltransferase</fullName>
        <ecNumber evidence="2">2.7.7.9</ecNumber>
    </recommendedName>
</protein>
<organism evidence="6 7">
    <name type="scientific">Durusdinium trenchii</name>
    <dbReference type="NCBI Taxonomy" id="1381693"/>
    <lineage>
        <taxon>Eukaryota</taxon>
        <taxon>Sar</taxon>
        <taxon>Alveolata</taxon>
        <taxon>Dinophyceae</taxon>
        <taxon>Suessiales</taxon>
        <taxon>Symbiodiniaceae</taxon>
        <taxon>Durusdinium</taxon>
    </lineage>
</organism>
<feature type="region of interest" description="Disordered" evidence="5">
    <location>
        <begin position="1"/>
        <end position="24"/>
    </location>
</feature>
<feature type="compositionally biased region" description="Low complexity" evidence="5">
    <location>
        <begin position="580"/>
        <end position="593"/>
    </location>
</feature>
<dbReference type="CDD" id="cd00897">
    <property type="entry name" value="UGPase_euk"/>
    <property type="match status" value="1"/>
</dbReference>
<dbReference type="InterPro" id="IPR002618">
    <property type="entry name" value="UDPGP_fam"/>
</dbReference>
<keyword evidence="4" id="KW-0548">Nucleotidyltransferase</keyword>
<feature type="region of interest" description="Disordered" evidence="5">
    <location>
        <begin position="499"/>
        <end position="547"/>
    </location>
</feature>
<keyword evidence="7" id="KW-1185">Reference proteome</keyword>
<dbReference type="InterPro" id="IPR016267">
    <property type="entry name" value="UDPGP_trans"/>
</dbReference>
<dbReference type="InterPro" id="IPR029044">
    <property type="entry name" value="Nucleotide-diphossugar_trans"/>
</dbReference>
<evidence type="ECO:0000256" key="1">
    <source>
        <dbReference type="ARBA" id="ARBA00010401"/>
    </source>
</evidence>
<evidence type="ECO:0000256" key="4">
    <source>
        <dbReference type="ARBA" id="ARBA00022695"/>
    </source>
</evidence>
<feature type="region of interest" description="Disordered" evidence="5">
    <location>
        <begin position="64"/>
        <end position="84"/>
    </location>
</feature>
<feature type="compositionally biased region" description="Polar residues" evidence="5">
    <location>
        <begin position="329"/>
        <end position="339"/>
    </location>
</feature>
<comment type="caution">
    <text evidence="6">The sequence shown here is derived from an EMBL/GenBank/DDBJ whole genome shotgun (WGS) entry which is preliminary data.</text>
</comment>